<dbReference type="PROSITE" id="PS50198">
    <property type="entry name" value="PPIC_PPIASE_2"/>
    <property type="match status" value="1"/>
</dbReference>
<dbReference type="OrthoDB" id="14196at2"/>
<evidence type="ECO:0000256" key="6">
    <source>
        <dbReference type="PROSITE-ProRule" id="PRU00278"/>
    </source>
</evidence>
<evidence type="ECO:0000259" key="8">
    <source>
        <dbReference type="PROSITE" id="PS50198"/>
    </source>
</evidence>
<dbReference type="RefSeq" id="WP_133619439.1">
    <property type="nucleotide sequence ID" value="NZ_SNZE01000006.1"/>
</dbReference>
<dbReference type="EMBL" id="SNZE01000006">
    <property type="protein sequence ID" value="TDR32000.1"/>
    <property type="molecule type" value="Genomic_DNA"/>
</dbReference>
<dbReference type="InterPro" id="IPR015391">
    <property type="entry name" value="SurA_N"/>
</dbReference>
<evidence type="ECO:0000313" key="9">
    <source>
        <dbReference type="EMBL" id="TDR32000.1"/>
    </source>
</evidence>
<dbReference type="GO" id="GO:0003755">
    <property type="term" value="F:peptidyl-prolyl cis-trans isomerase activity"/>
    <property type="evidence" value="ECO:0007669"/>
    <property type="project" value="UniProtKB-KW"/>
</dbReference>
<dbReference type="InterPro" id="IPR050245">
    <property type="entry name" value="PrsA_foldase"/>
</dbReference>
<dbReference type="Proteomes" id="UP000294480">
    <property type="component" value="Unassembled WGS sequence"/>
</dbReference>
<dbReference type="SUPFAM" id="SSF109998">
    <property type="entry name" value="Triger factor/SurA peptide-binding domain-like"/>
    <property type="match status" value="1"/>
</dbReference>
<protein>
    <recommendedName>
        <fullName evidence="3">peptidylprolyl isomerase</fullName>
        <ecNumber evidence="3">5.2.1.8</ecNumber>
    </recommendedName>
</protein>
<keyword evidence="6 9" id="KW-0413">Isomerase</keyword>
<dbReference type="Pfam" id="PF09312">
    <property type="entry name" value="SurA_N"/>
    <property type="match status" value="1"/>
</dbReference>
<dbReference type="Gene3D" id="1.10.4030.10">
    <property type="entry name" value="Porin chaperone SurA, peptide-binding domain"/>
    <property type="match status" value="1"/>
</dbReference>
<dbReference type="Pfam" id="PF00639">
    <property type="entry name" value="Rotamase"/>
    <property type="match status" value="1"/>
</dbReference>
<reference evidence="9 10" key="1">
    <citation type="submission" date="2019-03" db="EMBL/GenBank/DDBJ databases">
        <title>Genomic Encyclopedia of Type Strains, Phase IV (KMG-IV): sequencing the most valuable type-strain genomes for metagenomic binning, comparative biology and taxonomic classification.</title>
        <authorList>
            <person name="Goeker M."/>
        </authorList>
    </citation>
    <scope>NUCLEOTIDE SEQUENCE [LARGE SCALE GENOMIC DNA]</scope>
    <source>
        <strain evidence="9 10">DSM 102852</strain>
    </source>
</reference>
<feature type="domain" description="PpiC" evidence="8">
    <location>
        <begin position="186"/>
        <end position="282"/>
    </location>
</feature>
<dbReference type="EC" id="5.2.1.8" evidence="3"/>
<gene>
    <name evidence="9" type="ORF">DFR44_10663</name>
</gene>
<proteinExistence type="inferred from homology"/>
<keyword evidence="10" id="KW-1185">Reference proteome</keyword>
<keyword evidence="5 6" id="KW-0697">Rotamase</keyword>
<keyword evidence="4" id="KW-0574">Periplasm</keyword>
<feature type="signal peptide" evidence="7">
    <location>
        <begin position="1"/>
        <end position="21"/>
    </location>
</feature>
<dbReference type="InterPro" id="IPR046357">
    <property type="entry name" value="PPIase_dom_sf"/>
</dbReference>
<dbReference type="InterPro" id="IPR027304">
    <property type="entry name" value="Trigger_fact/SurA_dom_sf"/>
</dbReference>
<feature type="chain" id="PRO_5020662120" description="peptidylprolyl isomerase" evidence="7">
    <location>
        <begin position="22"/>
        <end position="328"/>
    </location>
</feature>
<dbReference type="Gene3D" id="3.10.50.40">
    <property type="match status" value="1"/>
</dbReference>
<name>A0A4R6Y983_9BURK</name>
<dbReference type="PANTHER" id="PTHR47245">
    <property type="entry name" value="PEPTIDYLPROLYL ISOMERASE"/>
    <property type="match status" value="1"/>
</dbReference>
<keyword evidence="7" id="KW-0732">Signal</keyword>
<evidence type="ECO:0000256" key="3">
    <source>
        <dbReference type="ARBA" id="ARBA00013194"/>
    </source>
</evidence>
<dbReference type="InterPro" id="IPR000297">
    <property type="entry name" value="PPIase_PpiC"/>
</dbReference>
<comment type="caution">
    <text evidence="9">The sequence shown here is derived from an EMBL/GenBank/DDBJ whole genome shotgun (WGS) entry which is preliminary data.</text>
</comment>
<evidence type="ECO:0000256" key="1">
    <source>
        <dbReference type="ARBA" id="ARBA00000971"/>
    </source>
</evidence>
<evidence type="ECO:0000256" key="4">
    <source>
        <dbReference type="ARBA" id="ARBA00022764"/>
    </source>
</evidence>
<dbReference type="SUPFAM" id="SSF54534">
    <property type="entry name" value="FKBP-like"/>
    <property type="match status" value="1"/>
</dbReference>
<dbReference type="AlphaFoldDB" id="A0A4R6Y983"/>
<organism evidence="9 10">
    <name type="scientific">Hydromonas duriensis</name>
    <dbReference type="NCBI Taxonomy" id="1527608"/>
    <lineage>
        <taxon>Bacteria</taxon>
        <taxon>Pseudomonadati</taxon>
        <taxon>Pseudomonadota</taxon>
        <taxon>Betaproteobacteria</taxon>
        <taxon>Burkholderiales</taxon>
        <taxon>Burkholderiaceae</taxon>
        <taxon>Hydromonas</taxon>
    </lineage>
</organism>
<comment type="catalytic activity">
    <reaction evidence="1">
        <text>[protein]-peptidylproline (omega=180) = [protein]-peptidylproline (omega=0)</text>
        <dbReference type="Rhea" id="RHEA:16237"/>
        <dbReference type="Rhea" id="RHEA-COMP:10747"/>
        <dbReference type="Rhea" id="RHEA-COMP:10748"/>
        <dbReference type="ChEBI" id="CHEBI:83833"/>
        <dbReference type="ChEBI" id="CHEBI:83834"/>
        <dbReference type="EC" id="5.2.1.8"/>
    </reaction>
</comment>
<sequence length="328" mass="35552">MSKLLKNLLIAALVAPTIAMAQHVNLDSVVATVAGEPITAQEVQEQITTNIGILTQQAQASKKKLNLTKAQEEEIKQDSFNEVIQNRLMVNKAKNLGINISDADVNQALNNIAQSQGATLEQFKQNVIKQGGEKGWAALNRDLRTDMIKSALIKREVEDKVTVTSAEVDALLSKQKLGKDNPIPSTKGVEASHIFVAGNTAAAKKKIQGAKARLDKGDAFETVAREVSEDPNTSVNGGKVPVITFDNGVDPAVRKAVENVNSGTTTDIVPTKNGFHIFKVGQPTELTFSLQDQEKMARAALMEQKLPAAYDAWMRNLMESSKDLVQIK</sequence>
<evidence type="ECO:0000256" key="2">
    <source>
        <dbReference type="ARBA" id="ARBA00007656"/>
    </source>
</evidence>
<evidence type="ECO:0000313" key="10">
    <source>
        <dbReference type="Proteomes" id="UP000294480"/>
    </source>
</evidence>
<comment type="similarity">
    <text evidence="2">Belongs to the PpiC/parvulin rotamase family.</text>
</comment>
<evidence type="ECO:0000256" key="5">
    <source>
        <dbReference type="ARBA" id="ARBA00023110"/>
    </source>
</evidence>
<evidence type="ECO:0000256" key="7">
    <source>
        <dbReference type="SAM" id="SignalP"/>
    </source>
</evidence>
<dbReference type="PANTHER" id="PTHR47245:SF2">
    <property type="entry name" value="PEPTIDYL-PROLYL CIS-TRANS ISOMERASE HP_0175-RELATED"/>
    <property type="match status" value="1"/>
</dbReference>
<accession>A0A4R6Y983</accession>